<dbReference type="RefSeq" id="WP_069151282.1">
    <property type="nucleotide sequence ID" value="NZ_DBFYTW010000013.1"/>
</dbReference>
<accession>A0A1E3AK82</accession>
<dbReference type="Proteomes" id="UP000094271">
    <property type="component" value="Unassembled WGS sequence"/>
</dbReference>
<comment type="caution">
    <text evidence="1">The sequence shown here is derived from an EMBL/GenBank/DDBJ whole genome shotgun (WGS) entry which is preliminary data.</text>
</comment>
<evidence type="ECO:0000313" key="3">
    <source>
        <dbReference type="EMBL" id="ODR58192.1"/>
    </source>
</evidence>
<dbReference type="EMBL" id="MEHA01000019">
    <property type="protein sequence ID" value="ODR47710.1"/>
    <property type="molecule type" value="Genomic_DNA"/>
</dbReference>
<organism evidence="1 4">
    <name type="scientific">Eisenbergiella tayi</name>
    <dbReference type="NCBI Taxonomy" id="1432052"/>
    <lineage>
        <taxon>Bacteria</taxon>
        <taxon>Bacillati</taxon>
        <taxon>Bacillota</taxon>
        <taxon>Clostridia</taxon>
        <taxon>Lachnospirales</taxon>
        <taxon>Lachnospiraceae</taxon>
        <taxon>Eisenbergiella</taxon>
    </lineage>
</organism>
<evidence type="ECO:0000313" key="5">
    <source>
        <dbReference type="Proteomes" id="UP000094271"/>
    </source>
</evidence>
<dbReference type="EMBL" id="MEHD01000020">
    <property type="protein sequence ID" value="ODR58192.1"/>
    <property type="molecule type" value="Genomic_DNA"/>
</dbReference>
<evidence type="ECO:0000313" key="2">
    <source>
        <dbReference type="EMBL" id="ODR47710.1"/>
    </source>
</evidence>
<protein>
    <submittedName>
        <fullName evidence="1">Uncharacterized protein</fullName>
    </submittedName>
</protein>
<evidence type="ECO:0000313" key="4">
    <source>
        <dbReference type="Proteomes" id="UP000094067"/>
    </source>
</evidence>
<keyword evidence="6" id="KW-1185">Reference proteome</keyword>
<reference evidence="3 6" key="2">
    <citation type="submission" date="2016-08" db="EMBL/GenBank/DDBJ databases">
        <title>Characterization of Isolates of Eisenbergiella tayi Derived from Blood Cultures, Using Whole Genome Sequencing.</title>
        <authorList>
            <person name="Bernier A.-M."/>
            <person name="Burdz T."/>
            <person name="Wiebe D."/>
            <person name="Bernard K."/>
        </authorList>
    </citation>
    <scope>NUCLEOTIDE SEQUENCE [LARGE SCALE GENOMIC DNA]</scope>
    <source>
        <strain evidence="3 6">NML120146</strain>
    </source>
</reference>
<reference evidence="2 5" key="3">
    <citation type="submission" date="2016-08" db="EMBL/GenBank/DDBJ databases">
        <authorList>
            <person name="Seilhamer J.J."/>
        </authorList>
    </citation>
    <scope>NUCLEOTIDE SEQUENCE [LARGE SCALE GENOMIC DNA]</scope>
    <source>
        <strain evidence="2 5">NML150140-1</strain>
    </source>
</reference>
<name>A0A1E3AK82_9FIRM</name>
<reference evidence="1 4" key="1">
    <citation type="submission" date="2016-07" db="EMBL/GenBank/DDBJ databases">
        <title>Characterization of isolates of Eisenbergiella tayi derived from blood cultures, using whole genome sequencing.</title>
        <authorList>
            <person name="Burdz T."/>
            <person name="Wiebe D."/>
            <person name="Huynh C."/>
            <person name="Bernard K."/>
        </authorList>
    </citation>
    <scope>NUCLEOTIDE SEQUENCE [LARGE SCALE GENOMIC DNA]</scope>
    <source>
        <strain evidence="1 4">NML 110608</strain>
    </source>
</reference>
<evidence type="ECO:0000313" key="6">
    <source>
        <dbReference type="Proteomes" id="UP000094869"/>
    </source>
</evidence>
<dbReference type="Proteomes" id="UP000094869">
    <property type="component" value="Unassembled WGS sequence"/>
</dbReference>
<dbReference type="OrthoDB" id="1936216at2"/>
<dbReference type="EMBL" id="MCGH01000001">
    <property type="protein sequence ID" value="ODM09110.1"/>
    <property type="molecule type" value="Genomic_DNA"/>
</dbReference>
<sequence length="69" mass="7716">MSLLNNDEIPLGLGMALAQNMDAMRVFSSLSESSRQNVIDRSRQVNSKQEMEHLVAGLTEDKKSEGFIF</sequence>
<evidence type="ECO:0000313" key="1">
    <source>
        <dbReference type="EMBL" id="ODM09110.1"/>
    </source>
</evidence>
<dbReference type="Proteomes" id="UP000094067">
    <property type="component" value="Unassembled WGS sequence"/>
</dbReference>
<gene>
    <name evidence="2" type="ORF">BEI59_22050</name>
    <name evidence="1" type="ORF">BEI61_00739</name>
    <name evidence="3" type="ORF">BEI63_09945</name>
</gene>
<dbReference type="AlphaFoldDB" id="A0A1E3AK82"/>
<proteinExistence type="predicted"/>